<feature type="signal peptide" evidence="1">
    <location>
        <begin position="1"/>
        <end position="20"/>
    </location>
</feature>
<evidence type="ECO:0008006" key="4">
    <source>
        <dbReference type="Google" id="ProtNLM"/>
    </source>
</evidence>
<protein>
    <recommendedName>
        <fullName evidence="4">Lipoprotein</fullName>
    </recommendedName>
</protein>
<accession>A0A1T0CUM5</accession>
<feature type="chain" id="PRO_5012345773" description="Lipoprotein" evidence="1">
    <location>
        <begin position="21"/>
        <end position="133"/>
    </location>
</feature>
<evidence type="ECO:0000256" key="1">
    <source>
        <dbReference type="SAM" id="SignalP"/>
    </source>
</evidence>
<name>A0A1T0CUM5_9GAMM</name>
<keyword evidence="3" id="KW-1185">Reference proteome</keyword>
<dbReference type="Proteomes" id="UP000190683">
    <property type="component" value="Unassembled WGS sequence"/>
</dbReference>
<gene>
    <name evidence="2" type="ORF">B0681_03775</name>
</gene>
<organism evidence="2 3">
    <name type="scientific">Moraxella porci DSM 25326</name>
    <dbReference type="NCBI Taxonomy" id="573983"/>
    <lineage>
        <taxon>Bacteria</taxon>
        <taxon>Pseudomonadati</taxon>
        <taxon>Pseudomonadota</taxon>
        <taxon>Gammaproteobacteria</taxon>
        <taxon>Moraxellales</taxon>
        <taxon>Moraxellaceae</taxon>
        <taxon>Moraxella</taxon>
    </lineage>
</organism>
<dbReference type="AlphaFoldDB" id="A0A1T0CUM5"/>
<reference evidence="2 3" key="1">
    <citation type="submission" date="2017-02" db="EMBL/GenBank/DDBJ databases">
        <title>Draft genome sequence of Moraxella porci CCUG 54912T type strain.</title>
        <authorList>
            <person name="Salva-Serra F."/>
            <person name="Engstrom-Jakobsson H."/>
            <person name="Thorell K."/>
            <person name="Jaen-Luchoro D."/>
            <person name="Gonzales-Siles L."/>
            <person name="Karlsson R."/>
            <person name="Yazdan S."/>
            <person name="Boulund F."/>
            <person name="Johnning A."/>
            <person name="Engstrand L."/>
            <person name="Kristiansson E."/>
            <person name="Moore E."/>
        </authorList>
    </citation>
    <scope>NUCLEOTIDE SEQUENCE [LARGE SCALE GENOMIC DNA]</scope>
    <source>
        <strain evidence="2 3">CCUG 54912</strain>
    </source>
</reference>
<dbReference type="PROSITE" id="PS51257">
    <property type="entry name" value="PROKAR_LIPOPROTEIN"/>
    <property type="match status" value="1"/>
</dbReference>
<keyword evidence="1" id="KW-0732">Signal</keyword>
<evidence type="ECO:0000313" key="2">
    <source>
        <dbReference type="EMBL" id="OOS26054.1"/>
    </source>
</evidence>
<dbReference type="RefSeq" id="WP_078317422.1">
    <property type="nucleotide sequence ID" value="NZ_MUYV01000003.1"/>
</dbReference>
<proteinExistence type="predicted"/>
<comment type="caution">
    <text evidence="2">The sequence shown here is derived from an EMBL/GenBank/DDBJ whole genome shotgun (WGS) entry which is preliminary data.</text>
</comment>
<dbReference type="EMBL" id="MUYV01000003">
    <property type="protein sequence ID" value="OOS26054.1"/>
    <property type="molecule type" value="Genomic_DNA"/>
</dbReference>
<evidence type="ECO:0000313" key="3">
    <source>
        <dbReference type="Proteomes" id="UP000190683"/>
    </source>
</evidence>
<sequence>MKSLKIFSALIAAATLASCAATDGSQSTDAATSIGMNILKTSIKQTCQTQLTNHQYWKLATVAMSEQSKANISNTACGCVADKAPESVSMTELATAAIDPSARTQIAQKIVVNSLQTCVAETLNSLAIPAQNS</sequence>